<keyword evidence="3" id="KW-0238">DNA-binding</keyword>
<name>A0A2M9GY61_9BURK</name>
<dbReference type="EMBL" id="CADILE010000010">
    <property type="protein sequence ID" value="CAB3887450.1"/>
    <property type="molecule type" value="Genomic_DNA"/>
</dbReference>
<sequence length="296" mass="32752">MSSIRFLRTFIAVAEEGSFAAAADRVALTSAAVGQQMRALEDEMRRTLFERNHRQTSLSRDGTLLLPRARRLVADYEAMLEDPDRDLRMEGEITVGGIISAMGLLANCLVQLKAIHPKVSVTLTSARSDELAPLLLAGELDAAVVVKSPRQEFKGLSCSRLYDEPLILLASAQAHAKTPDITELLATQPYIRYDRNTATGSKADRVLHRLRVKPQEILELNSILGIAALVRQQVGVSLVPLLQNVHWNKDPALKVLPLPGPQEFRSISIVEQGRKRHLTGEINRLLRLAVDLRDPP</sequence>
<dbReference type="Pfam" id="PF00126">
    <property type="entry name" value="HTH_1"/>
    <property type="match status" value="1"/>
</dbReference>
<dbReference type="FunFam" id="1.10.10.10:FF:000001">
    <property type="entry name" value="LysR family transcriptional regulator"/>
    <property type="match status" value="1"/>
</dbReference>
<dbReference type="GO" id="GO:0003677">
    <property type="term" value="F:DNA binding"/>
    <property type="evidence" value="ECO:0007669"/>
    <property type="project" value="UniProtKB-KW"/>
</dbReference>
<evidence type="ECO:0000313" key="5">
    <source>
        <dbReference type="EMBL" id="CAB3887450.1"/>
    </source>
</evidence>
<evidence type="ECO:0000256" key="2">
    <source>
        <dbReference type="ARBA" id="ARBA00023015"/>
    </source>
</evidence>
<dbReference type="RefSeq" id="WP_063580257.1">
    <property type="nucleotide sequence ID" value="NZ_CADILE010000010.1"/>
</dbReference>
<accession>A0A2M9GY61</accession>
<evidence type="ECO:0000256" key="3">
    <source>
        <dbReference type="ARBA" id="ARBA00023125"/>
    </source>
</evidence>
<dbReference type="Proteomes" id="UP000494122">
    <property type="component" value="Unassembled WGS sequence"/>
</dbReference>
<evidence type="ECO:0000256" key="4">
    <source>
        <dbReference type="ARBA" id="ARBA00023163"/>
    </source>
</evidence>
<dbReference type="InterPro" id="IPR036390">
    <property type="entry name" value="WH_DNA-bd_sf"/>
</dbReference>
<dbReference type="InterPro" id="IPR000847">
    <property type="entry name" value="LysR_HTH_N"/>
</dbReference>
<dbReference type="SUPFAM" id="SSF53850">
    <property type="entry name" value="Periplasmic binding protein-like II"/>
    <property type="match status" value="1"/>
</dbReference>
<dbReference type="PANTHER" id="PTHR30346">
    <property type="entry name" value="TRANSCRIPTIONAL DUAL REGULATOR HCAR-RELATED"/>
    <property type="match status" value="1"/>
</dbReference>
<comment type="similarity">
    <text evidence="1">Belongs to the LysR transcriptional regulatory family.</text>
</comment>
<evidence type="ECO:0000256" key="1">
    <source>
        <dbReference type="ARBA" id="ARBA00009437"/>
    </source>
</evidence>
<protein>
    <submittedName>
        <fullName evidence="5">HTH-type transcriptional regulator GltR</fullName>
    </submittedName>
</protein>
<dbReference type="InterPro" id="IPR005119">
    <property type="entry name" value="LysR_subst-bd"/>
</dbReference>
<dbReference type="PROSITE" id="PS50931">
    <property type="entry name" value="HTH_LYSR"/>
    <property type="match status" value="1"/>
</dbReference>
<dbReference type="GO" id="GO:0032993">
    <property type="term" value="C:protein-DNA complex"/>
    <property type="evidence" value="ECO:0007669"/>
    <property type="project" value="TreeGrafter"/>
</dbReference>
<dbReference type="Gene3D" id="1.10.10.10">
    <property type="entry name" value="Winged helix-like DNA-binding domain superfamily/Winged helix DNA-binding domain"/>
    <property type="match status" value="1"/>
</dbReference>
<dbReference type="GO" id="GO:0003700">
    <property type="term" value="F:DNA-binding transcription factor activity"/>
    <property type="evidence" value="ECO:0007669"/>
    <property type="project" value="InterPro"/>
</dbReference>
<proteinExistence type="inferred from homology"/>
<keyword evidence="2" id="KW-0805">Transcription regulation</keyword>
<dbReference type="AlphaFoldDB" id="A0A2M9GY61"/>
<dbReference type="SUPFAM" id="SSF46785">
    <property type="entry name" value="Winged helix' DNA-binding domain"/>
    <property type="match status" value="1"/>
</dbReference>
<reference evidence="5 6" key="1">
    <citation type="submission" date="2020-04" db="EMBL/GenBank/DDBJ databases">
        <authorList>
            <person name="De Canck E."/>
        </authorList>
    </citation>
    <scope>NUCLEOTIDE SEQUENCE [LARGE SCALE GENOMIC DNA]</scope>
    <source>
        <strain evidence="5 6">LMG 3328</strain>
    </source>
</reference>
<evidence type="ECO:0000313" key="6">
    <source>
        <dbReference type="Proteomes" id="UP000494122"/>
    </source>
</evidence>
<dbReference type="Gene3D" id="3.40.190.290">
    <property type="match status" value="1"/>
</dbReference>
<organism evidence="5 6">
    <name type="scientific">Achromobacter ruhlandii</name>
    <dbReference type="NCBI Taxonomy" id="72557"/>
    <lineage>
        <taxon>Bacteria</taxon>
        <taxon>Pseudomonadati</taxon>
        <taxon>Pseudomonadota</taxon>
        <taxon>Betaproteobacteria</taxon>
        <taxon>Burkholderiales</taxon>
        <taxon>Alcaligenaceae</taxon>
        <taxon>Achromobacter</taxon>
    </lineage>
</organism>
<dbReference type="InterPro" id="IPR036388">
    <property type="entry name" value="WH-like_DNA-bd_sf"/>
</dbReference>
<keyword evidence="4" id="KW-0804">Transcription</keyword>
<dbReference type="PANTHER" id="PTHR30346:SF28">
    <property type="entry name" value="HTH-TYPE TRANSCRIPTIONAL REGULATOR CYNR"/>
    <property type="match status" value="1"/>
</dbReference>
<gene>
    <name evidence="5" type="primary">gltR_5</name>
    <name evidence="5" type="ORF">LMG3328_03611</name>
</gene>
<dbReference type="Pfam" id="PF03466">
    <property type="entry name" value="LysR_substrate"/>
    <property type="match status" value="1"/>
</dbReference>